<evidence type="ECO:0000313" key="4">
    <source>
        <dbReference type="Proteomes" id="UP000182649"/>
    </source>
</evidence>
<reference evidence="3 4" key="1">
    <citation type="submission" date="2016-10" db="EMBL/GenBank/DDBJ databases">
        <authorList>
            <person name="de Groot N.N."/>
        </authorList>
    </citation>
    <scope>NUCLEOTIDE SEQUENCE [LARGE SCALE GENOMIC DNA]</scope>
    <source>
        <strain evidence="3 4">Nl14</strain>
    </source>
</reference>
<dbReference type="PROSITE" id="PS50404">
    <property type="entry name" value="GST_NTER"/>
    <property type="match status" value="1"/>
</dbReference>
<feature type="domain" description="GST C-terminal" evidence="2">
    <location>
        <begin position="89"/>
        <end position="211"/>
    </location>
</feature>
<evidence type="ECO:0000313" key="3">
    <source>
        <dbReference type="EMBL" id="SFU57167.1"/>
    </source>
</evidence>
<dbReference type="Gene3D" id="1.20.1050.10">
    <property type="match status" value="1"/>
</dbReference>
<sequence length="215" mass="24127">MNNPILYTMPGTCALAPNIAVAWLNAPVTIKTMERGDQKKEEYLSINPKGKVPALQFDDGDVLTEAAAILAYLGAEYGKEGYARNQKLGRKEAEALSYMTSEVHATYGPHFAAQAFADSEAAQKEIKTKTYEKLAAHYARMEGNLAVAGDWYLKERSFADAYLYVLTRWIDQTPLSIDNYPNLKKHRARMEADEGVRLALQRQNMEPVSYLAQNR</sequence>
<dbReference type="AlphaFoldDB" id="A0A1I7H919"/>
<dbReference type="InterPro" id="IPR036249">
    <property type="entry name" value="Thioredoxin-like_sf"/>
</dbReference>
<dbReference type="InterPro" id="IPR010987">
    <property type="entry name" value="Glutathione-S-Trfase_C-like"/>
</dbReference>
<dbReference type="SUPFAM" id="SSF52833">
    <property type="entry name" value="Thioredoxin-like"/>
    <property type="match status" value="1"/>
</dbReference>
<accession>A0A1I7H919</accession>
<dbReference type="PANTHER" id="PTHR44051">
    <property type="entry name" value="GLUTATHIONE S-TRANSFERASE-RELATED"/>
    <property type="match status" value="1"/>
</dbReference>
<dbReference type="Gene3D" id="3.40.30.10">
    <property type="entry name" value="Glutaredoxin"/>
    <property type="match status" value="1"/>
</dbReference>
<dbReference type="Pfam" id="PF00043">
    <property type="entry name" value="GST_C"/>
    <property type="match status" value="1"/>
</dbReference>
<feature type="domain" description="GST N-terminal" evidence="1">
    <location>
        <begin position="1"/>
        <end position="81"/>
    </location>
</feature>
<gene>
    <name evidence="3" type="ORF">SAMN05216417_107168</name>
</gene>
<keyword evidence="3" id="KW-0808">Transferase</keyword>
<dbReference type="InterPro" id="IPR004046">
    <property type="entry name" value="GST_C"/>
</dbReference>
<dbReference type="GO" id="GO:0016740">
    <property type="term" value="F:transferase activity"/>
    <property type="evidence" value="ECO:0007669"/>
    <property type="project" value="UniProtKB-KW"/>
</dbReference>
<dbReference type="InterPro" id="IPR036282">
    <property type="entry name" value="Glutathione-S-Trfase_C_sf"/>
</dbReference>
<evidence type="ECO:0000259" key="1">
    <source>
        <dbReference type="PROSITE" id="PS50404"/>
    </source>
</evidence>
<dbReference type="PANTHER" id="PTHR44051:SF8">
    <property type="entry name" value="GLUTATHIONE S-TRANSFERASE GSTA"/>
    <property type="match status" value="1"/>
</dbReference>
<protein>
    <submittedName>
        <fullName evidence="3">Glutathione S-transferase</fullName>
    </submittedName>
</protein>
<dbReference type="Proteomes" id="UP000182649">
    <property type="component" value="Unassembled WGS sequence"/>
</dbReference>
<dbReference type="SFLD" id="SFLDS00019">
    <property type="entry name" value="Glutathione_Transferase_(cytos"/>
    <property type="match status" value="1"/>
</dbReference>
<proteinExistence type="predicted"/>
<dbReference type="SUPFAM" id="SSF47616">
    <property type="entry name" value="GST C-terminal domain-like"/>
    <property type="match status" value="1"/>
</dbReference>
<dbReference type="PROSITE" id="PS50405">
    <property type="entry name" value="GST_CTER"/>
    <property type="match status" value="1"/>
</dbReference>
<organism evidence="3 4">
    <name type="scientific">Nitrosospira multiformis</name>
    <dbReference type="NCBI Taxonomy" id="1231"/>
    <lineage>
        <taxon>Bacteria</taxon>
        <taxon>Pseudomonadati</taxon>
        <taxon>Pseudomonadota</taxon>
        <taxon>Betaproteobacteria</taxon>
        <taxon>Nitrosomonadales</taxon>
        <taxon>Nitrosomonadaceae</taxon>
        <taxon>Nitrosospira</taxon>
    </lineage>
</organism>
<dbReference type="OrthoDB" id="9782992at2"/>
<dbReference type="CDD" id="cd03188">
    <property type="entry name" value="GST_C_Beta"/>
    <property type="match status" value="1"/>
</dbReference>
<dbReference type="InterPro" id="IPR004045">
    <property type="entry name" value="Glutathione_S-Trfase_N"/>
</dbReference>
<name>A0A1I7H919_9PROT</name>
<dbReference type="Pfam" id="PF13409">
    <property type="entry name" value="GST_N_2"/>
    <property type="match status" value="1"/>
</dbReference>
<evidence type="ECO:0000259" key="2">
    <source>
        <dbReference type="PROSITE" id="PS50405"/>
    </source>
</evidence>
<dbReference type="InterPro" id="IPR040079">
    <property type="entry name" value="Glutathione_S-Trfase"/>
</dbReference>
<dbReference type="CDD" id="cd03057">
    <property type="entry name" value="GST_N_Beta"/>
    <property type="match status" value="1"/>
</dbReference>
<dbReference type="EMBL" id="FPBZ01000007">
    <property type="protein sequence ID" value="SFU57167.1"/>
    <property type="molecule type" value="Genomic_DNA"/>
</dbReference>
<dbReference type="SFLD" id="SFLDG00358">
    <property type="entry name" value="Main_(cytGST)"/>
    <property type="match status" value="1"/>
</dbReference>